<reference evidence="1 2" key="1">
    <citation type="submission" date="2016-10" db="EMBL/GenBank/DDBJ databases">
        <authorList>
            <person name="de Groot N.N."/>
        </authorList>
    </citation>
    <scope>NUCLEOTIDE SEQUENCE [LARGE SCALE GENOMIC DNA]</scope>
    <source>
        <strain evidence="1 2">AR40</strain>
    </source>
</reference>
<proteinExistence type="predicted"/>
<organism evidence="1 2">
    <name type="scientific">Butyrivibrio fibrisolvens</name>
    <dbReference type="NCBI Taxonomy" id="831"/>
    <lineage>
        <taxon>Bacteria</taxon>
        <taxon>Bacillati</taxon>
        <taxon>Bacillota</taxon>
        <taxon>Clostridia</taxon>
        <taxon>Lachnospirales</taxon>
        <taxon>Lachnospiraceae</taxon>
        <taxon>Butyrivibrio</taxon>
    </lineage>
</organism>
<name>A0A1H9UX05_BUTFI</name>
<dbReference type="EMBL" id="FOGJ01000020">
    <property type="protein sequence ID" value="SES13952.1"/>
    <property type="molecule type" value="Genomic_DNA"/>
</dbReference>
<dbReference type="Gene3D" id="3.30.70.100">
    <property type="match status" value="1"/>
</dbReference>
<gene>
    <name evidence="1" type="ORF">SAMN04487884_12018</name>
</gene>
<dbReference type="RefSeq" id="WP_074757279.1">
    <property type="nucleotide sequence ID" value="NZ_FOGJ01000020.1"/>
</dbReference>
<dbReference type="Proteomes" id="UP000182584">
    <property type="component" value="Unassembled WGS sequence"/>
</dbReference>
<dbReference type="AlphaFoldDB" id="A0A1H9UX05"/>
<protein>
    <recommendedName>
        <fullName evidence="3">Stress responsive A/B Barrel Domain</fullName>
    </recommendedName>
</protein>
<sequence>MKHYIIAKFKDSNDTERLLPEITSLFDKVLDIEGINGVIIRKSNSTRENRYSFMIEIDLTHEGLEAFDASDVHKEWKDVYGDRLMSKAIFDCD</sequence>
<accession>A0A1H9UX05</accession>
<dbReference type="OrthoDB" id="1956323at2"/>
<evidence type="ECO:0000313" key="2">
    <source>
        <dbReference type="Proteomes" id="UP000182584"/>
    </source>
</evidence>
<evidence type="ECO:0008006" key="3">
    <source>
        <dbReference type="Google" id="ProtNLM"/>
    </source>
</evidence>
<evidence type="ECO:0000313" key="1">
    <source>
        <dbReference type="EMBL" id="SES13952.1"/>
    </source>
</evidence>